<feature type="region of interest" description="Disordered" evidence="1">
    <location>
        <begin position="24"/>
        <end position="52"/>
    </location>
</feature>
<keyword evidence="3" id="KW-1185">Reference proteome</keyword>
<evidence type="ECO:0000313" key="2">
    <source>
        <dbReference type="EMBL" id="EPA05471.1"/>
    </source>
</evidence>
<protein>
    <submittedName>
        <fullName evidence="2">Uncharacterized protein</fullName>
    </submittedName>
</protein>
<dbReference type="EMBL" id="AHJG01000183">
    <property type="protein sequence ID" value="EPA05471.1"/>
    <property type="molecule type" value="Genomic_DNA"/>
</dbReference>
<name>S2E7R2_9ARCH</name>
<evidence type="ECO:0000256" key="1">
    <source>
        <dbReference type="SAM" id="MobiDB-lite"/>
    </source>
</evidence>
<dbReference type="AlphaFoldDB" id="S2E7R2"/>
<sequence length="120" mass="13891">MRAYFLVITVILGIFLLISPSISSSHATHNSIDNKEARKQAQGESEKINSEKSEKINKIKETFLNFRDAFNSWKVIKETWKSIKNSGDENTKLQTKKLLDEAKILKDKTWQEYIDARNTD</sequence>
<feature type="compositionally biased region" description="Basic and acidic residues" evidence="1">
    <location>
        <begin position="32"/>
        <end position="52"/>
    </location>
</feature>
<organism evidence="2 3">
    <name type="scientific">Candidatus Nitrosarchaeum limnium BG20</name>
    <dbReference type="NCBI Taxonomy" id="859192"/>
    <lineage>
        <taxon>Archaea</taxon>
        <taxon>Nitrososphaerota</taxon>
        <taxon>Nitrososphaeria</taxon>
        <taxon>Nitrosopumilales</taxon>
        <taxon>Nitrosopumilaceae</taxon>
        <taxon>Nitrosarchaeum</taxon>
    </lineage>
</organism>
<reference evidence="2 3" key="1">
    <citation type="journal article" date="2012" name="J. Bacteriol.">
        <title>Genome Sequence of "Candidatus Nitrosoarchaeum limnia" BG20, a Low-Salinity Ammonia-Oxidizing Archaeon from the San Francisco Bay Estuary.</title>
        <authorList>
            <person name="Mosier A.C."/>
            <person name="Allen E.E."/>
            <person name="Kim M."/>
            <person name="Ferriera S."/>
            <person name="Francis C.A."/>
        </authorList>
    </citation>
    <scope>NUCLEOTIDE SEQUENCE [LARGE SCALE GENOMIC DNA]</scope>
    <source>
        <strain evidence="2 3">BG20</strain>
    </source>
</reference>
<proteinExistence type="predicted"/>
<evidence type="ECO:0000313" key="3">
    <source>
        <dbReference type="Proteomes" id="UP000014065"/>
    </source>
</evidence>
<dbReference type="Proteomes" id="UP000014065">
    <property type="component" value="Unassembled WGS sequence"/>
</dbReference>
<dbReference type="OrthoDB" id="383654at2157"/>
<dbReference type="RefSeq" id="WP_010192261.1">
    <property type="nucleotide sequence ID" value="NZ_AHJG01000183.1"/>
</dbReference>
<comment type="caution">
    <text evidence="2">The sequence shown here is derived from an EMBL/GenBank/DDBJ whole genome shotgun (WGS) entry which is preliminary data.</text>
</comment>
<gene>
    <name evidence="2" type="ORF">BG20_I0841</name>
</gene>
<accession>S2E7R2</accession>